<evidence type="ECO:0000259" key="1">
    <source>
        <dbReference type="Pfam" id="PF00535"/>
    </source>
</evidence>
<reference evidence="2" key="2">
    <citation type="submission" date="2020-09" db="EMBL/GenBank/DDBJ databases">
        <authorList>
            <person name="Sun Q."/>
            <person name="Zhou Y."/>
        </authorList>
    </citation>
    <scope>NUCLEOTIDE SEQUENCE</scope>
    <source>
        <strain evidence="2">CGMCC 1.12751</strain>
    </source>
</reference>
<dbReference type="CDD" id="cd04186">
    <property type="entry name" value="GT_2_like_c"/>
    <property type="match status" value="1"/>
</dbReference>
<accession>A0A917GP20</accession>
<protein>
    <submittedName>
        <fullName evidence="2">Glycosyl transferase</fullName>
    </submittedName>
</protein>
<dbReference type="AlphaFoldDB" id="A0A917GP20"/>
<dbReference type="GO" id="GO:0016740">
    <property type="term" value="F:transferase activity"/>
    <property type="evidence" value="ECO:0007669"/>
    <property type="project" value="UniProtKB-KW"/>
</dbReference>
<feature type="domain" description="Glycosyltransferase 2-like" evidence="1">
    <location>
        <begin position="7"/>
        <end position="163"/>
    </location>
</feature>
<organism evidence="2 3">
    <name type="scientific">Bizionia arctica</name>
    <dbReference type="NCBI Taxonomy" id="1495645"/>
    <lineage>
        <taxon>Bacteria</taxon>
        <taxon>Pseudomonadati</taxon>
        <taxon>Bacteroidota</taxon>
        <taxon>Flavobacteriia</taxon>
        <taxon>Flavobacteriales</taxon>
        <taxon>Flavobacteriaceae</taxon>
        <taxon>Bizionia</taxon>
    </lineage>
</organism>
<dbReference type="SUPFAM" id="SSF53448">
    <property type="entry name" value="Nucleotide-diphospho-sugar transferases"/>
    <property type="match status" value="1"/>
</dbReference>
<evidence type="ECO:0000313" key="3">
    <source>
        <dbReference type="Proteomes" id="UP000625976"/>
    </source>
</evidence>
<keyword evidence="2" id="KW-0808">Transferase</keyword>
<keyword evidence="3" id="KW-1185">Reference proteome</keyword>
<reference evidence="2" key="1">
    <citation type="journal article" date="2014" name="Int. J. Syst. Evol. Microbiol.">
        <title>Complete genome sequence of Corynebacterium casei LMG S-19264T (=DSM 44701T), isolated from a smear-ripened cheese.</title>
        <authorList>
            <consortium name="US DOE Joint Genome Institute (JGI-PGF)"/>
            <person name="Walter F."/>
            <person name="Albersmeier A."/>
            <person name="Kalinowski J."/>
            <person name="Ruckert C."/>
        </authorList>
    </citation>
    <scope>NUCLEOTIDE SEQUENCE</scope>
    <source>
        <strain evidence="2">CGMCC 1.12751</strain>
    </source>
</reference>
<dbReference type="Pfam" id="PF00535">
    <property type="entry name" value="Glycos_transf_2"/>
    <property type="match status" value="1"/>
</dbReference>
<dbReference type="Proteomes" id="UP000625976">
    <property type="component" value="Unassembled WGS sequence"/>
</dbReference>
<dbReference type="PANTHER" id="PTHR43179">
    <property type="entry name" value="RHAMNOSYLTRANSFERASE WBBL"/>
    <property type="match status" value="1"/>
</dbReference>
<comment type="caution">
    <text evidence="2">The sequence shown here is derived from an EMBL/GenBank/DDBJ whole genome shotgun (WGS) entry which is preliminary data.</text>
</comment>
<evidence type="ECO:0000313" key="2">
    <source>
        <dbReference type="EMBL" id="GGG53126.1"/>
    </source>
</evidence>
<dbReference type="InterPro" id="IPR001173">
    <property type="entry name" value="Glyco_trans_2-like"/>
</dbReference>
<dbReference type="Gene3D" id="3.90.550.10">
    <property type="entry name" value="Spore Coat Polysaccharide Biosynthesis Protein SpsA, Chain A"/>
    <property type="match status" value="1"/>
</dbReference>
<dbReference type="PANTHER" id="PTHR43179:SF7">
    <property type="entry name" value="RHAMNOSYLTRANSFERASE WBBL"/>
    <property type="match status" value="1"/>
</dbReference>
<gene>
    <name evidence="2" type="ORF">GCM10010976_25240</name>
</gene>
<dbReference type="RefSeq" id="WP_188465427.1">
    <property type="nucleotide sequence ID" value="NZ_BMFQ01000003.1"/>
</dbReference>
<name>A0A917GP20_9FLAO</name>
<dbReference type="EMBL" id="BMFQ01000003">
    <property type="protein sequence ID" value="GGG53126.1"/>
    <property type="molecule type" value="Genomic_DNA"/>
</dbReference>
<dbReference type="InterPro" id="IPR029044">
    <property type="entry name" value="Nucleotide-diphossugar_trans"/>
</dbReference>
<proteinExistence type="predicted"/>
<sequence length="304" mass="34731">MARNVYIIIVTYNGMQWLSKCLESCKAYSVVVVDNASTDETVSFIASNYPDITLFKQDKNLGFGQANNLGIKFALEQGAEQVFLLNQDAYLVDTVLDRLVNFQIDNPEYGVLSPVHITGDRKKLDKNFSNFMLKEKTGQFYSDFVLGSTLAEVYEVPFVNAAAWLLSRKCLETIGGFDPLFFHYGEDDNYCQRAIYHGIKIGVLPEVYVIHDREARKLAKSSFSSEAYYKNIEKTYKVVNGNINSENKIDFQLAKLRKTILMLQLRMKVERVLAYKKELSILLEMKDKVAKSRAVNKTEGIHYL</sequence>